<dbReference type="EMBL" id="VIRS01000006">
    <property type="protein sequence ID" value="TQS45013.1"/>
    <property type="molecule type" value="Genomic_DNA"/>
</dbReference>
<feature type="transmembrane region" description="Helical" evidence="7">
    <location>
        <begin position="130"/>
        <end position="153"/>
    </location>
</feature>
<gene>
    <name evidence="8" type="ORF">FL583_10950</name>
</gene>
<feature type="transmembrane region" description="Helical" evidence="7">
    <location>
        <begin position="25"/>
        <end position="43"/>
    </location>
</feature>
<proteinExistence type="inferred from homology"/>
<dbReference type="Pfam" id="PF03994">
    <property type="entry name" value="DUF350"/>
    <property type="match status" value="1"/>
</dbReference>
<dbReference type="OrthoDB" id="5191770at2"/>
<sequence>MATEDVVLALDSTYWNAVGRGAGSIVAYAALGLVLLLIGYYAIDLATPGRLSVIIRDEKNINATVLACCAVFGVALIIVAAIWSSGGRLVEGLISTAIFGLIGIVAQVVAAFVFNILARIDVRRLVHEPSVSPAAVLLGVTNVAIGLVTAIAVI</sequence>
<dbReference type="Proteomes" id="UP000317982">
    <property type="component" value="Unassembled WGS sequence"/>
</dbReference>
<comment type="subcellular location">
    <subcellularLocation>
        <location evidence="1">Cell membrane</location>
        <topology evidence="1">Multi-pass membrane protein</topology>
    </subcellularLocation>
</comment>
<dbReference type="InParanoid" id="A0A545AUN0"/>
<name>A0A545AUN0_9ACTN</name>
<evidence type="ECO:0000256" key="2">
    <source>
        <dbReference type="ARBA" id="ARBA00005779"/>
    </source>
</evidence>
<dbReference type="AlphaFoldDB" id="A0A545AUN0"/>
<evidence type="ECO:0000313" key="8">
    <source>
        <dbReference type="EMBL" id="TQS45013.1"/>
    </source>
</evidence>
<organism evidence="8 9">
    <name type="scientific">Cryptosporangium phraense</name>
    <dbReference type="NCBI Taxonomy" id="2593070"/>
    <lineage>
        <taxon>Bacteria</taxon>
        <taxon>Bacillati</taxon>
        <taxon>Actinomycetota</taxon>
        <taxon>Actinomycetes</taxon>
        <taxon>Cryptosporangiales</taxon>
        <taxon>Cryptosporangiaceae</taxon>
        <taxon>Cryptosporangium</taxon>
    </lineage>
</organism>
<evidence type="ECO:0000313" key="9">
    <source>
        <dbReference type="Proteomes" id="UP000317982"/>
    </source>
</evidence>
<reference evidence="8 9" key="1">
    <citation type="submission" date="2019-07" db="EMBL/GenBank/DDBJ databases">
        <title>Cryptosporangium phraense sp. nov., isolated from plant litter.</title>
        <authorList>
            <person name="Suriyachadkun C."/>
        </authorList>
    </citation>
    <scope>NUCLEOTIDE SEQUENCE [LARGE SCALE GENOMIC DNA]</scope>
    <source>
        <strain evidence="8 9">A-T 5661</strain>
    </source>
</reference>
<feature type="transmembrane region" description="Helical" evidence="7">
    <location>
        <begin position="64"/>
        <end position="85"/>
    </location>
</feature>
<keyword evidence="3" id="KW-1003">Cell membrane</keyword>
<evidence type="ECO:0000256" key="5">
    <source>
        <dbReference type="ARBA" id="ARBA00022989"/>
    </source>
</evidence>
<keyword evidence="4 7" id="KW-0812">Transmembrane</keyword>
<comment type="caution">
    <text evidence="8">The sequence shown here is derived from an EMBL/GenBank/DDBJ whole genome shotgun (WGS) entry which is preliminary data.</text>
</comment>
<comment type="similarity">
    <text evidence="2">Belongs to the UPF0719 family.</text>
</comment>
<evidence type="ECO:0000256" key="1">
    <source>
        <dbReference type="ARBA" id="ARBA00004651"/>
    </source>
</evidence>
<keyword evidence="5 7" id="KW-1133">Transmembrane helix</keyword>
<dbReference type="GO" id="GO:0005886">
    <property type="term" value="C:plasma membrane"/>
    <property type="evidence" value="ECO:0007669"/>
    <property type="project" value="UniProtKB-SubCell"/>
</dbReference>
<evidence type="ECO:0000256" key="4">
    <source>
        <dbReference type="ARBA" id="ARBA00022692"/>
    </source>
</evidence>
<evidence type="ECO:0000256" key="3">
    <source>
        <dbReference type="ARBA" id="ARBA00022475"/>
    </source>
</evidence>
<dbReference type="InterPro" id="IPR007140">
    <property type="entry name" value="DUF350"/>
</dbReference>
<feature type="transmembrane region" description="Helical" evidence="7">
    <location>
        <begin position="97"/>
        <end position="118"/>
    </location>
</feature>
<protein>
    <submittedName>
        <fullName evidence="8">DUF350 domain-containing protein</fullName>
    </submittedName>
</protein>
<dbReference type="RefSeq" id="WP_142704462.1">
    <property type="nucleotide sequence ID" value="NZ_VIRS01000006.1"/>
</dbReference>
<evidence type="ECO:0000256" key="7">
    <source>
        <dbReference type="SAM" id="Phobius"/>
    </source>
</evidence>
<evidence type="ECO:0000256" key="6">
    <source>
        <dbReference type="ARBA" id="ARBA00023136"/>
    </source>
</evidence>
<keyword evidence="9" id="KW-1185">Reference proteome</keyword>
<keyword evidence="6 7" id="KW-0472">Membrane</keyword>
<accession>A0A545AUN0</accession>